<name>A0AAN4ZE38_9BILA</name>
<dbReference type="InterPro" id="IPR019422">
    <property type="entry name" value="7TM_GPCR_serpentine_rcpt_Srh"/>
</dbReference>
<dbReference type="Proteomes" id="UP001328107">
    <property type="component" value="Unassembled WGS sequence"/>
</dbReference>
<keyword evidence="1" id="KW-1133">Transmembrane helix</keyword>
<keyword evidence="1" id="KW-0812">Transmembrane</keyword>
<dbReference type="AlphaFoldDB" id="A0AAN4ZE38"/>
<keyword evidence="3" id="KW-1185">Reference proteome</keyword>
<comment type="caution">
    <text evidence="2">The sequence shown here is derived from an EMBL/GenBank/DDBJ whole genome shotgun (WGS) entry which is preliminary data.</text>
</comment>
<evidence type="ECO:0000313" key="2">
    <source>
        <dbReference type="EMBL" id="GMR39548.1"/>
    </source>
</evidence>
<feature type="non-terminal residue" evidence="2">
    <location>
        <position position="92"/>
    </location>
</feature>
<dbReference type="Pfam" id="PF10318">
    <property type="entry name" value="7TM_GPCR_Srh"/>
    <property type="match status" value="1"/>
</dbReference>
<evidence type="ECO:0000256" key="1">
    <source>
        <dbReference type="SAM" id="Phobius"/>
    </source>
</evidence>
<accession>A0AAN4ZE38</accession>
<dbReference type="EMBL" id="BTRK01000002">
    <property type="protein sequence ID" value="GMR39548.1"/>
    <property type="molecule type" value="Genomic_DNA"/>
</dbReference>
<feature type="non-terminal residue" evidence="2">
    <location>
        <position position="1"/>
    </location>
</feature>
<evidence type="ECO:0000313" key="3">
    <source>
        <dbReference type="Proteomes" id="UP001328107"/>
    </source>
</evidence>
<feature type="transmembrane region" description="Helical" evidence="1">
    <location>
        <begin position="26"/>
        <end position="52"/>
    </location>
</feature>
<protein>
    <recommendedName>
        <fullName evidence="4">G protein-coupled receptor</fullName>
    </recommendedName>
</protein>
<sequence>QKEFTLAKMIEDNTSLLGAGYSIPRYLWIPIVVAVLSLTALTICVCGCIFFIHHTLSLLSAKSSTMSDRTRKLQRGLTITLVMQLTIPFVIQ</sequence>
<keyword evidence="1" id="KW-0472">Membrane</keyword>
<organism evidence="2 3">
    <name type="scientific">Pristionchus mayeri</name>
    <dbReference type="NCBI Taxonomy" id="1317129"/>
    <lineage>
        <taxon>Eukaryota</taxon>
        <taxon>Metazoa</taxon>
        <taxon>Ecdysozoa</taxon>
        <taxon>Nematoda</taxon>
        <taxon>Chromadorea</taxon>
        <taxon>Rhabditida</taxon>
        <taxon>Rhabditina</taxon>
        <taxon>Diplogasteromorpha</taxon>
        <taxon>Diplogasteroidea</taxon>
        <taxon>Neodiplogasteridae</taxon>
        <taxon>Pristionchus</taxon>
    </lineage>
</organism>
<proteinExistence type="predicted"/>
<gene>
    <name evidence="2" type="ORF">PMAYCL1PPCAC_09743</name>
</gene>
<reference evidence="3" key="1">
    <citation type="submission" date="2022-10" db="EMBL/GenBank/DDBJ databases">
        <title>Genome assembly of Pristionchus species.</title>
        <authorList>
            <person name="Yoshida K."/>
            <person name="Sommer R.J."/>
        </authorList>
    </citation>
    <scope>NUCLEOTIDE SEQUENCE [LARGE SCALE GENOMIC DNA]</scope>
    <source>
        <strain evidence="3">RS5460</strain>
    </source>
</reference>
<evidence type="ECO:0008006" key="4">
    <source>
        <dbReference type="Google" id="ProtNLM"/>
    </source>
</evidence>